<evidence type="ECO:0000256" key="1">
    <source>
        <dbReference type="SAM" id="MobiDB-lite"/>
    </source>
</evidence>
<evidence type="ECO:0000313" key="3">
    <source>
        <dbReference type="WBParaSite" id="maker-uti_cns_0003965-snap-gene-0.6-mRNA-1"/>
    </source>
</evidence>
<dbReference type="AlphaFoldDB" id="A0A1I8H2B1"/>
<keyword evidence="2" id="KW-1185">Reference proteome</keyword>
<dbReference type="Proteomes" id="UP000095280">
    <property type="component" value="Unplaced"/>
</dbReference>
<dbReference type="WBParaSite" id="maker-uti_cns_0003965-snap-gene-0.6-mRNA-1">
    <property type="protein sequence ID" value="maker-uti_cns_0003965-snap-gene-0.6-mRNA-1"/>
    <property type="gene ID" value="maker-uti_cns_0003965-snap-gene-0.6"/>
</dbReference>
<sequence>SSSSLASAGGTRSSSKWAASSSQLTHSSAYTYILSKASCSCNKPRSSGTGRSASSADGFFFASSSTASKKCFFSSRRQSSSSLASAGGTRSSSKWAASSSQLTHSSAYTYILSKASCSCNKPRSSGTGRSASSADGFFFASSSTASKKCFFSSRRSEALSSPSSQCWPELFLPSAGGTRSSSKWAASSSQLTHSSAYTYILSKASCSCNKPRSSGTGRSASSADGFFFASSSTASKKCFFSSRRQSSSSLASAGGTRSSS</sequence>
<feature type="compositionally biased region" description="Low complexity" evidence="1">
    <location>
        <begin position="13"/>
        <end position="22"/>
    </location>
</feature>
<proteinExistence type="predicted"/>
<feature type="region of interest" description="Disordered" evidence="1">
    <location>
        <begin position="1"/>
        <end position="22"/>
    </location>
</feature>
<organism evidence="2 3">
    <name type="scientific">Macrostomum lignano</name>
    <dbReference type="NCBI Taxonomy" id="282301"/>
    <lineage>
        <taxon>Eukaryota</taxon>
        <taxon>Metazoa</taxon>
        <taxon>Spiralia</taxon>
        <taxon>Lophotrochozoa</taxon>
        <taxon>Platyhelminthes</taxon>
        <taxon>Rhabditophora</taxon>
        <taxon>Macrostomorpha</taxon>
        <taxon>Macrostomida</taxon>
        <taxon>Macrostomidae</taxon>
        <taxon>Macrostomum</taxon>
    </lineage>
</organism>
<feature type="region of interest" description="Disordered" evidence="1">
    <location>
        <begin position="239"/>
        <end position="260"/>
    </location>
</feature>
<reference evidence="3" key="1">
    <citation type="submission" date="2016-11" db="UniProtKB">
        <authorList>
            <consortium name="WormBaseParasite"/>
        </authorList>
    </citation>
    <scope>IDENTIFICATION</scope>
</reference>
<feature type="compositionally biased region" description="Polar residues" evidence="1">
    <location>
        <begin position="1"/>
        <end position="12"/>
    </location>
</feature>
<protein>
    <submittedName>
        <fullName evidence="3">REJ domain-containing protein</fullName>
    </submittedName>
</protein>
<name>A0A1I8H2B1_9PLAT</name>
<evidence type="ECO:0000313" key="2">
    <source>
        <dbReference type="Proteomes" id="UP000095280"/>
    </source>
</evidence>
<accession>A0A1I8H2B1</accession>